<sequence length="57" mass="7046">MLLNPKKFMSRCRDEKSRDMMARTIDFFENKGKSRLKNDDHERVWYADFLDFVKKEK</sequence>
<comment type="caution">
    <text evidence="1">The sequence shown here is derived from an EMBL/GenBank/DDBJ whole genome shotgun (WGS) entry which is preliminary data.</text>
</comment>
<feature type="non-terminal residue" evidence="1">
    <location>
        <position position="57"/>
    </location>
</feature>
<dbReference type="AlphaFoldDB" id="A0A9D6Z2I7"/>
<protein>
    <submittedName>
        <fullName evidence="1">Acyl-CoA dehydrogenase</fullName>
    </submittedName>
</protein>
<evidence type="ECO:0000313" key="2">
    <source>
        <dbReference type="Proteomes" id="UP000807825"/>
    </source>
</evidence>
<organism evidence="1 2">
    <name type="scientific">Desulfomonile tiedjei</name>
    <dbReference type="NCBI Taxonomy" id="2358"/>
    <lineage>
        <taxon>Bacteria</taxon>
        <taxon>Pseudomonadati</taxon>
        <taxon>Thermodesulfobacteriota</taxon>
        <taxon>Desulfomonilia</taxon>
        <taxon>Desulfomonilales</taxon>
        <taxon>Desulfomonilaceae</taxon>
        <taxon>Desulfomonile</taxon>
    </lineage>
</organism>
<accession>A0A9D6Z2I7</accession>
<name>A0A9D6Z2I7_9BACT</name>
<reference evidence="1" key="1">
    <citation type="submission" date="2020-07" db="EMBL/GenBank/DDBJ databases">
        <title>Huge and variable diversity of episymbiotic CPR bacteria and DPANN archaea in groundwater ecosystems.</title>
        <authorList>
            <person name="He C.Y."/>
            <person name="Keren R."/>
            <person name="Whittaker M."/>
            <person name="Farag I.F."/>
            <person name="Doudna J."/>
            <person name="Cate J.H.D."/>
            <person name="Banfield J.F."/>
        </authorList>
    </citation>
    <scope>NUCLEOTIDE SEQUENCE</scope>
    <source>
        <strain evidence="1">NC_groundwater_1664_Pr3_B-0.1um_52_9</strain>
    </source>
</reference>
<proteinExistence type="predicted"/>
<evidence type="ECO:0000313" key="1">
    <source>
        <dbReference type="EMBL" id="MBI5252268.1"/>
    </source>
</evidence>
<gene>
    <name evidence="1" type="ORF">HY912_22465</name>
</gene>
<dbReference type="EMBL" id="JACRDE010000585">
    <property type="protein sequence ID" value="MBI5252268.1"/>
    <property type="molecule type" value="Genomic_DNA"/>
</dbReference>
<dbReference type="Proteomes" id="UP000807825">
    <property type="component" value="Unassembled WGS sequence"/>
</dbReference>